<dbReference type="OrthoDB" id="8252175at2"/>
<sequence length="124" mass="14200">MPSDNDHIEESGGQPVIRFGERDNALLEGTRNGTPLDLAETENLTDALRWCEHAFNEDVLPPRARVEEPREFYAAANMGCLPRSREQAPRKQSPLPVERQLRFRMQLLEASRFRKLDAGQVKRS</sequence>
<accession>A0A4Q1UWF9</accession>
<dbReference type="Proteomes" id="UP000290819">
    <property type="component" value="Unassembled WGS sequence"/>
</dbReference>
<dbReference type="EMBL" id="MZXW01000032">
    <property type="protein sequence ID" value="RXT42903.1"/>
    <property type="molecule type" value="Genomic_DNA"/>
</dbReference>
<feature type="compositionally biased region" description="Basic and acidic residues" evidence="1">
    <location>
        <begin position="1"/>
        <end position="10"/>
    </location>
</feature>
<evidence type="ECO:0000313" key="2">
    <source>
        <dbReference type="EMBL" id="RXT42903.1"/>
    </source>
</evidence>
<reference evidence="2 3" key="1">
    <citation type="submission" date="2017-03" db="EMBL/GenBank/DDBJ databases">
        <authorList>
            <person name="Safronova V.I."/>
            <person name="Sazanova A.L."/>
            <person name="Chirak E.R."/>
        </authorList>
    </citation>
    <scope>NUCLEOTIDE SEQUENCE [LARGE SCALE GENOMIC DNA]</scope>
    <source>
        <strain evidence="2 3">Opo-243</strain>
    </source>
</reference>
<keyword evidence="3" id="KW-1185">Reference proteome</keyword>
<name>A0A4Q1UWF9_9BRAD</name>
<evidence type="ECO:0000313" key="3">
    <source>
        <dbReference type="Proteomes" id="UP000290819"/>
    </source>
</evidence>
<dbReference type="AlphaFoldDB" id="A0A4Q1UWF9"/>
<protein>
    <submittedName>
        <fullName evidence="2">Uncharacterized protein</fullName>
    </submittedName>
</protein>
<dbReference type="RefSeq" id="WP_129272901.1">
    <property type="nucleotide sequence ID" value="NZ_MZXW01000032.1"/>
</dbReference>
<gene>
    <name evidence="2" type="ORF">B5V03_24060</name>
</gene>
<comment type="caution">
    <text evidence="2">The sequence shown here is derived from an EMBL/GenBank/DDBJ whole genome shotgun (WGS) entry which is preliminary data.</text>
</comment>
<evidence type="ECO:0000256" key="1">
    <source>
        <dbReference type="SAM" id="MobiDB-lite"/>
    </source>
</evidence>
<feature type="region of interest" description="Disordered" evidence="1">
    <location>
        <begin position="1"/>
        <end position="22"/>
    </location>
</feature>
<proteinExistence type="predicted"/>
<organism evidence="2 3">
    <name type="scientific">Bradyrhizobium betae</name>
    <dbReference type="NCBI Taxonomy" id="244734"/>
    <lineage>
        <taxon>Bacteria</taxon>
        <taxon>Pseudomonadati</taxon>
        <taxon>Pseudomonadota</taxon>
        <taxon>Alphaproteobacteria</taxon>
        <taxon>Hyphomicrobiales</taxon>
        <taxon>Nitrobacteraceae</taxon>
        <taxon>Bradyrhizobium</taxon>
    </lineage>
</organism>